<evidence type="ECO:0000256" key="15">
    <source>
        <dbReference type="ARBA" id="ARBA00032097"/>
    </source>
</evidence>
<dbReference type="Gene3D" id="2.60.40.10">
    <property type="entry name" value="Immunoglobulins"/>
    <property type="match status" value="1"/>
</dbReference>
<evidence type="ECO:0000256" key="17">
    <source>
        <dbReference type="SAM" id="SignalP"/>
    </source>
</evidence>
<sequence>MLTLLLTVVLSASAGVSKAIKVIQPPVIVSNRQGNATLVCGYKFTGKVTEIRVTLLKGTDDKSSVMCASSYTTQYEPFTTKNIIQCHGVPGPNNVTLTLMGLQTSDTGRYACRLEIMYPPPYRTSIGNETLIYVSEPEPCTEPTLVPTELVAVITGLSVYSILMTIIILINKMQSKSWSATGIYMKMPLADLERERKVHPYEILKN</sequence>
<comment type="function">
    <text evidence="1">Inhibitory receptor acting as a major negative regulator of T-cell responses. The affinity of CTLA4 for its natural B7 family ligands, CD80 and CD86, is considerably stronger than the affinity of their cognate stimulatory coreceptor CD28.</text>
</comment>
<evidence type="ECO:0000256" key="8">
    <source>
        <dbReference type="ARBA" id="ARBA00022859"/>
    </source>
</evidence>
<dbReference type="GO" id="GO:0045590">
    <property type="term" value="P:negative regulation of regulatory T cell differentiation"/>
    <property type="evidence" value="ECO:0007669"/>
    <property type="project" value="TreeGrafter"/>
</dbReference>
<keyword evidence="13" id="KW-0325">Glycoprotein</keyword>
<dbReference type="InterPro" id="IPR013106">
    <property type="entry name" value="Ig_V-set"/>
</dbReference>
<dbReference type="GO" id="GO:0042129">
    <property type="term" value="P:regulation of T cell proliferation"/>
    <property type="evidence" value="ECO:0007669"/>
    <property type="project" value="InterPro"/>
</dbReference>
<feature type="signal peptide" evidence="17">
    <location>
        <begin position="1"/>
        <end position="19"/>
    </location>
</feature>
<evidence type="ECO:0000256" key="11">
    <source>
        <dbReference type="ARBA" id="ARBA00023136"/>
    </source>
</evidence>
<dbReference type="GO" id="GO:0050852">
    <property type="term" value="P:T cell receptor signaling pathway"/>
    <property type="evidence" value="ECO:0007669"/>
    <property type="project" value="TreeGrafter"/>
</dbReference>
<organism evidence="19 20">
    <name type="scientific">Geotrypetes seraphini</name>
    <name type="common">Gaboon caecilian</name>
    <name type="synonym">Caecilia seraphini</name>
    <dbReference type="NCBI Taxonomy" id="260995"/>
    <lineage>
        <taxon>Eukaryota</taxon>
        <taxon>Metazoa</taxon>
        <taxon>Chordata</taxon>
        <taxon>Craniata</taxon>
        <taxon>Vertebrata</taxon>
        <taxon>Euteleostomi</taxon>
        <taxon>Amphibia</taxon>
        <taxon>Gymnophiona</taxon>
        <taxon>Geotrypetes</taxon>
    </lineage>
</organism>
<dbReference type="InterPro" id="IPR013783">
    <property type="entry name" value="Ig-like_fold"/>
</dbReference>
<evidence type="ECO:0000313" key="19">
    <source>
        <dbReference type="Proteomes" id="UP000515159"/>
    </source>
</evidence>
<evidence type="ECO:0000256" key="4">
    <source>
        <dbReference type="ARBA" id="ARBA00022475"/>
    </source>
</evidence>
<protein>
    <recommendedName>
        <fullName evidence="3">Cytotoxic T-lymphocyte protein 4</fullName>
    </recommendedName>
    <alternativeName>
        <fullName evidence="15">Cytotoxic T-lymphocyte-associated antigen 4</fullName>
    </alternativeName>
</protein>
<keyword evidence="9 16" id="KW-1133">Transmembrane helix</keyword>
<dbReference type="InterPro" id="IPR040216">
    <property type="entry name" value="CTLA4/CD28"/>
</dbReference>
<dbReference type="Proteomes" id="UP000515159">
    <property type="component" value="Chromosome 5"/>
</dbReference>
<dbReference type="KEGG" id="gsh:117361523"/>
<keyword evidence="10" id="KW-1064">Adaptive immunity</keyword>
<feature type="transmembrane region" description="Helical" evidence="16">
    <location>
        <begin position="150"/>
        <end position="170"/>
    </location>
</feature>
<dbReference type="SUPFAM" id="SSF48726">
    <property type="entry name" value="Immunoglobulin"/>
    <property type="match status" value="1"/>
</dbReference>
<comment type="subcellular location">
    <subcellularLocation>
        <location evidence="2">Cell membrane</location>
        <topology evidence="2">Single-pass type I membrane protein</topology>
    </subcellularLocation>
</comment>
<dbReference type="OrthoDB" id="9908091at2759"/>
<keyword evidence="4" id="KW-1003">Cell membrane</keyword>
<dbReference type="Pfam" id="PF07686">
    <property type="entry name" value="V-set"/>
    <property type="match status" value="1"/>
</dbReference>
<evidence type="ECO:0000313" key="20">
    <source>
        <dbReference type="RefSeq" id="XP_033802863.1"/>
    </source>
</evidence>
<dbReference type="RefSeq" id="XP_033802863.1">
    <property type="nucleotide sequence ID" value="XM_033946972.1"/>
</dbReference>
<dbReference type="PANTHER" id="PTHR11494">
    <property type="entry name" value="CYTOTOXIC T-LYMPHOCYTE PROTEIN"/>
    <property type="match status" value="1"/>
</dbReference>
<evidence type="ECO:0000256" key="7">
    <source>
        <dbReference type="ARBA" id="ARBA00022729"/>
    </source>
</evidence>
<evidence type="ECO:0000256" key="16">
    <source>
        <dbReference type="SAM" id="Phobius"/>
    </source>
</evidence>
<keyword evidence="5" id="KW-0597">Phosphoprotein</keyword>
<dbReference type="AlphaFoldDB" id="A0A6P8RG05"/>
<evidence type="ECO:0000256" key="9">
    <source>
        <dbReference type="ARBA" id="ARBA00022989"/>
    </source>
</evidence>
<feature type="domain" description="Immunoglobulin" evidence="18">
    <location>
        <begin position="25"/>
        <end position="135"/>
    </location>
</feature>
<dbReference type="PANTHER" id="PTHR11494:SF8">
    <property type="entry name" value="CYTOTOXIC T-LYMPHOCYTE PROTEIN 4"/>
    <property type="match status" value="1"/>
</dbReference>
<evidence type="ECO:0000259" key="18">
    <source>
        <dbReference type="SMART" id="SM00409"/>
    </source>
</evidence>
<evidence type="ECO:0000256" key="2">
    <source>
        <dbReference type="ARBA" id="ARBA00004251"/>
    </source>
</evidence>
<dbReference type="InterPro" id="IPR036179">
    <property type="entry name" value="Ig-like_dom_sf"/>
</dbReference>
<gene>
    <name evidence="20" type="primary">LOC117361523</name>
</gene>
<evidence type="ECO:0000256" key="10">
    <source>
        <dbReference type="ARBA" id="ARBA00023130"/>
    </source>
</evidence>
<keyword evidence="12" id="KW-1015">Disulfide bond</keyword>
<keyword evidence="7 17" id="KW-0732">Signal</keyword>
<dbReference type="GO" id="GO:0002250">
    <property type="term" value="P:adaptive immune response"/>
    <property type="evidence" value="ECO:0007669"/>
    <property type="project" value="UniProtKB-KW"/>
</dbReference>
<dbReference type="InParanoid" id="A0A6P8RG05"/>
<evidence type="ECO:0000256" key="14">
    <source>
        <dbReference type="ARBA" id="ARBA00023319"/>
    </source>
</evidence>
<dbReference type="GO" id="GO:0009897">
    <property type="term" value="C:external side of plasma membrane"/>
    <property type="evidence" value="ECO:0007669"/>
    <property type="project" value="TreeGrafter"/>
</dbReference>
<evidence type="ECO:0000256" key="3">
    <source>
        <dbReference type="ARBA" id="ARBA00016331"/>
    </source>
</evidence>
<dbReference type="SMART" id="SM00409">
    <property type="entry name" value="IG"/>
    <property type="match status" value="1"/>
</dbReference>
<accession>A0A6P8RG05</accession>
<dbReference type="InterPro" id="IPR003599">
    <property type="entry name" value="Ig_sub"/>
</dbReference>
<keyword evidence="6 16" id="KW-0812">Transmembrane</keyword>
<keyword evidence="8" id="KW-0391">Immunity</keyword>
<evidence type="ECO:0000256" key="1">
    <source>
        <dbReference type="ARBA" id="ARBA00002230"/>
    </source>
</evidence>
<dbReference type="InterPro" id="IPR008096">
    <property type="entry name" value="CTLA4"/>
</dbReference>
<reference evidence="20" key="1">
    <citation type="submission" date="2025-08" db="UniProtKB">
        <authorList>
            <consortium name="RefSeq"/>
        </authorList>
    </citation>
    <scope>IDENTIFICATION</scope>
</reference>
<evidence type="ECO:0000256" key="13">
    <source>
        <dbReference type="ARBA" id="ARBA00023180"/>
    </source>
</evidence>
<evidence type="ECO:0000256" key="6">
    <source>
        <dbReference type="ARBA" id="ARBA00022692"/>
    </source>
</evidence>
<evidence type="ECO:0000256" key="5">
    <source>
        <dbReference type="ARBA" id="ARBA00022553"/>
    </source>
</evidence>
<dbReference type="FunFam" id="2.60.40.10:FF:000874">
    <property type="entry name" value="Inducible T-cell costimulator"/>
    <property type="match status" value="1"/>
</dbReference>
<proteinExistence type="predicted"/>
<evidence type="ECO:0000256" key="12">
    <source>
        <dbReference type="ARBA" id="ARBA00023157"/>
    </source>
</evidence>
<dbReference type="PRINTS" id="PR01720">
    <property type="entry name" value="CTLANTIGEN4"/>
</dbReference>
<keyword evidence="19" id="KW-1185">Reference proteome</keyword>
<keyword evidence="11 16" id="KW-0472">Membrane</keyword>
<dbReference type="FunCoup" id="A0A6P8RG05">
    <property type="interactions" value="289"/>
</dbReference>
<dbReference type="GeneID" id="117361523"/>
<feature type="chain" id="PRO_5028064206" description="Cytotoxic T-lymphocyte protein 4" evidence="17">
    <location>
        <begin position="20"/>
        <end position="206"/>
    </location>
</feature>
<name>A0A6P8RG05_GEOSA</name>
<keyword evidence="14" id="KW-0393">Immunoglobulin domain</keyword>
<dbReference type="GO" id="GO:0050853">
    <property type="term" value="P:B cell receptor signaling pathway"/>
    <property type="evidence" value="ECO:0007669"/>
    <property type="project" value="TreeGrafter"/>
</dbReference>